<dbReference type="GO" id="GO:0030151">
    <property type="term" value="F:molybdenum ion binding"/>
    <property type="evidence" value="ECO:0007669"/>
    <property type="project" value="InterPro"/>
</dbReference>
<dbReference type="InterPro" id="IPR036010">
    <property type="entry name" value="2Fe-2S_ferredoxin-like_sf"/>
</dbReference>
<dbReference type="InterPro" id="IPR039261">
    <property type="entry name" value="FNR_nucleotide-bd"/>
</dbReference>
<dbReference type="InterPro" id="IPR012675">
    <property type="entry name" value="Beta-grasp_dom_sf"/>
</dbReference>
<proteinExistence type="predicted"/>
<organism evidence="3 4">
    <name type="scientific">Aliikangiella coralliicola</name>
    <dbReference type="NCBI Taxonomy" id="2592383"/>
    <lineage>
        <taxon>Bacteria</taxon>
        <taxon>Pseudomonadati</taxon>
        <taxon>Pseudomonadota</taxon>
        <taxon>Gammaproteobacteria</taxon>
        <taxon>Oceanospirillales</taxon>
        <taxon>Pleioneaceae</taxon>
        <taxon>Aliikangiella</taxon>
    </lineage>
</organism>
<dbReference type="CDD" id="cd06184">
    <property type="entry name" value="flavohem_like_fad_nad_binding"/>
    <property type="match status" value="1"/>
</dbReference>
<dbReference type="OrthoDB" id="9801223at2"/>
<dbReference type="InterPro" id="IPR006058">
    <property type="entry name" value="2Fe2S_fd_BS"/>
</dbReference>
<dbReference type="Pfam" id="PF00111">
    <property type="entry name" value="Fer2"/>
    <property type="match status" value="1"/>
</dbReference>
<reference evidence="3 4" key="1">
    <citation type="submission" date="2019-07" db="EMBL/GenBank/DDBJ databases">
        <title>Draft genome for Aliikangiella sp. M105.</title>
        <authorList>
            <person name="Wang G."/>
        </authorList>
    </citation>
    <scope>NUCLEOTIDE SEQUENCE [LARGE SCALE GENOMIC DNA]</scope>
    <source>
        <strain evidence="3 4">M105</strain>
    </source>
</reference>
<dbReference type="InterPro" id="IPR052353">
    <property type="entry name" value="Benzoxazolinone_Detox_Enz"/>
</dbReference>
<dbReference type="Gene3D" id="3.10.20.30">
    <property type="match status" value="1"/>
</dbReference>
<dbReference type="SUPFAM" id="SSF50800">
    <property type="entry name" value="PK beta-barrel domain-like"/>
    <property type="match status" value="1"/>
</dbReference>
<dbReference type="SUPFAM" id="SSF63380">
    <property type="entry name" value="Riboflavin synthase domain-like"/>
    <property type="match status" value="1"/>
</dbReference>
<dbReference type="GO" id="GO:0016491">
    <property type="term" value="F:oxidoreductase activity"/>
    <property type="evidence" value="ECO:0007669"/>
    <property type="project" value="InterPro"/>
</dbReference>
<sequence>MATIASIHTGKIRTYEEQGGRFQTAICQQSIETPVKVTKRGLEGNEVANHKNAIYGYCAENYDYWNDTLHSKARWKHGLLGENLTFLGLDEKQISVGDRIQIGEVLLVVSGCRTPCKNLLWRVKMPNEFLQLFEQSGRTGFYLEVLQTGTVKAGDTVTHLPTSVKSISIPDLARFFQAATVDESELQRLIELPEMGQQMLSMLVAIRNRQKDKLLISRNRWSGWKPFFISNIVQETRDVKSFFLKPAKGLEPVAGYRAGQFLSVRLRLAGGEVMVRCWSISSYDENLSRYRITIKREPNGKASRFMHDQVEIGDQVEVLPPNGQFTLNRASVATPVVLISAGIGITPMISMLQAHAARLDKKLPTLYFIHSTHNARTHAFHNEVERLIEKHAQFHSHYIYTRADAGSKQGIDYDSRHRLSQEQLKNLLENMGSWFANKWVEMAPGECEYYICGPEPFIVDVKKMLVNLHVPSNHIFFESFSAGDIKVNNQLTRDANVFFGDRKTRWVCHDNLTLLEHAEENEMTPVFSCRQGICGLCSVDLVDGEVVYTRRPNVAVAKEQVLLCCAQPKGDVTLKI</sequence>
<dbReference type="SUPFAM" id="SSF52343">
    <property type="entry name" value="Ferredoxin reductase-like, C-terminal NADP-linked domain"/>
    <property type="match status" value="1"/>
</dbReference>
<dbReference type="PANTHER" id="PTHR30212:SF2">
    <property type="entry name" value="PROTEIN YIIM"/>
    <property type="match status" value="1"/>
</dbReference>
<dbReference type="GO" id="GO:0030170">
    <property type="term" value="F:pyridoxal phosphate binding"/>
    <property type="evidence" value="ECO:0007669"/>
    <property type="project" value="InterPro"/>
</dbReference>
<feature type="domain" description="FAD-binding FR-type" evidence="2">
    <location>
        <begin position="222"/>
        <end position="328"/>
    </location>
</feature>
<dbReference type="InterPro" id="IPR011037">
    <property type="entry name" value="Pyrv_Knase-like_insert_dom_sf"/>
</dbReference>
<dbReference type="InterPro" id="IPR001433">
    <property type="entry name" value="OxRdtase_FAD/NAD-bd"/>
</dbReference>
<dbReference type="InterPro" id="IPR017938">
    <property type="entry name" value="Riboflavin_synthase-like_b-brl"/>
</dbReference>
<gene>
    <name evidence="3" type="ORF">FLL46_13280</name>
</gene>
<dbReference type="Pfam" id="PF00970">
    <property type="entry name" value="FAD_binding_6"/>
    <property type="match status" value="1"/>
</dbReference>
<protein>
    <submittedName>
        <fullName evidence="3">MOSC domain-containing protein</fullName>
    </submittedName>
</protein>
<name>A0A545UD73_9GAMM</name>
<dbReference type="RefSeq" id="WP_142894124.1">
    <property type="nucleotide sequence ID" value="NZ_ML660164.1"/>
</dbReference>
<dbReference type="EMBL" id="VIKS01000008">
    <property type="protein sequence ID" value="TQV87411.1"/>
    <property type="molecule type" value="Genomic_DNA"/>
</dbReference>
<dbReference type="SUPFAM" id="SSF54292">
    <property type="entry name" value="2Fe-2S ferredoxin-like"/>
    <property type="match status" value="1"/>
</dbReference>
<dbReference type="PROSITE" id="PS51340">
    <property type="entry name" value="MOSC"/>
    <property type="match status" value="1"/>
</dbReference>
<dbReference type="AlphaFoldDB" id="A0A545UD73"/>
<comment type="caution">
    <text evidence="3">The sequence shown here is derived from an EMBL/GenBank/DDBJ whole genome shotgun (WGS) entry which is preliminary data.</text>
</comment>
<dbReference type="Proteomes" id="UP000315439">
    <property type="component" value="Unassembled WGS sequence"/>
</dbReference>
<feature type="domain" description="MOSC" evidence="1">
    <location>
        <begin position="29"/>
        <end position="160"/>
    </location>
</feature>
<evidence type="ECO:0000259" key="2">
    <source>
        <dbReference type="PROSITE" id="PS51384"/>
    </source>
</evidence>
<dbReference type="GO" id="GO:0051537">
    <property type="term" value="F:2 iron, 2 sulfur cluster binding"/>
    <property type="evidence" value="ECO:0007669"/>
    <property type="project" value="InterPro"/>
</dbReference>
<dbReference type="InterPro" id="IPR005302">
    <property type="entry name" value="MoCF_Sase_C"/>
</dbReference>
<evidence type="ECO:0000313" key="3">
    <source>
        <dbReference type="EMBL" id="TQV87411.1"/>
    </source>
</evidence>
<accession>A0A545UD73</accession>
<evidence type="ECO:0000313" key="4">
    <source>
        <dbReference type="Proteomes" id="UP000315439"/>
    </source>
</evidence>
<dbReference type="Pfam" id="PF03473">
    <property type="entry name" value="MOSC"/>
    <property type="match status" value="1"/>
</dbReference>
<dbReference type="PANTHER" id="PTHR30212">
    <property type="entry name" value="PROTEIN YIIM"/>
    <property type="match status" value="1"/>
</dbReference>
<keyword evidence="4" id="KW-1185">Reference proteome</keyword>
<evidence type="ECO:0000259" key="1">
    <source>
        <dbReference type="PROSITE" id="PS51340"/>
    </source>
</evidence>
<dbReference type="CDD" id="cd00207">
    <property type="entry name" value="fer2"/>
    <property type="match status" value="1"/>
</dbReference>
<dbReference type="PROSITE" id="PS51384">
    <property type="entry name" value="FAD_FR"/>
    <property type="match status" value="1"/>
</dbReference>
<dbReference type="Gene3D" id="2.40.33.20">
    <property type="entry name" value="PK beta-barrel domain-like"/>
    <property type="match status" value="1"/>
</dbReference>
<dbReference type="Pfam" id="PF00175">
    <property type="entry name" value="NAD_binding_1"/>
    <property type="match status" value="1"/>
</dbReference>
<dbReference type="InterPro" id="IPR001041">
    <property type="entry name" value="2Fe-2S_ferredoxin-type"/>
</dbReference>
<dbReference type="Gene3D" id="2.40.30.10">
    <property type="entry name" value="Translation factors"/>
    <property type="match status" value="1"/>
</dbReference>
<dbReference type="Gene3D" id="3.40.50.80">
    <property type="entry name" value="Nucleotide-binding domain of ferredoxin-NADP reductase (FNR) module"/>
    <property type="match status" value="1"/>
</dbReference>
<dbReference type="InterPro" id="IPR008333">
    <property type="entry name" value="Cbr1-like_FAD-bd_dom"/>
</dbReference>
<dbReference type="PROSITE" id="PS00197">
    <property type="entry name" value="2FE2S_FER_1"/>
    <property type="match status" value="1"/>
</dbReference>
<dbReference type="InterPro" id="IPR017927">
    <property type="entry name" value="FAD-bd_FR_type"/>
</dbReference>